<dbReference type="InterPro" id="IPR003871">
    <property type="entry name" value="RFA1B/D_OB_1st"/>
</dbReference>
<dbReference type="Proteomes" id="UP000694864">
    <property type="component" value="Chromosome 20"/>
</dbReference>
<reference evidence="2" key="1">
    <citation type="journal article" date="2014" name="Nat. Commun.">
        <title>The emerging biofuel crop Camelina sativa retains a highly undifferentiated hexaploid genome structure.</title>
        <authorList>
            <person name="Kagale S."/>
            <person name="Koh C."/>
            <person name="Nixon J."/>
            <person name="Bollina V."/>
            <person name="Clarke W.E."/>
            <person name="Tuteja R."/>
            <person name="Spillane C."/>
            <person name="Robinson S.J."/>
            <person name="Links M.G."/>
            <person name="Clarke C."/>
            <person name="Higgins E.E."/>
            <person name="Huebert T."/>
            <person name="Sharpe A.G."/>
            <person name="Parkin I.A."/>
        </authorList>
    </citation>
    <scope>NUCLEOTIDE SEQUENCE [LARGE SCALE GENOMIC DNA]</scope>
    <source>
        <strain evidence="2">cv. DH55</strain>
    </source>
</reference>
<keyword evidence="2" id="KW-1185">Reference proteome</keyword>
<name>A0ABM1REF2_CAMSA</name>
<reference evidence="3" key="2">
    <citation type="submission" date="2025-08" db="UniProtKB">
        <authorList>
            <consortium name="RefSeq"/>
        </authorList>
    </citation>
    <scope>IDENTIFICATION</scope>
    <source>
        <tissue evidence="3">Leaf</tissue>
    </source>
</reference>
<dbReference type="Pfam" id="PF02721">
    <property type="entry name" value="DUF223"/>
    <property type="match status" value="1"/>
</dbReference>
<dbReference type="SUPFAM" id="SSF50249">
    <property type="entry name" value="Nucleic acid-binding proteins"/>
    <property type="match status" value="1"/>
</dbReference>
<dbReference type="GeneID" id="109131169"/>
<dbReference type="CDD" id="cd04480">
    <property type="entry name" value="RPA1_DBD_A_like"/>
    <property type="match status" value="1"/>
</dbReference>
<evidence type="ECO:0000313" key="2">
    <source>
        <dbReference type="Proteomes" id="UP000694864"/>
    </source>
</evidence>
<proteinExistence type="predicted"/>
<gene>
    <name evidence="3" type="primary">LOC109131169</name>
</gene>
<dbReference type="CDD" id="cd04481">
    <property type="entry name" value="RPA1_DBD_B_like"/>
    <property type="match status" value="1"/>
</dbReference>
<evidence type="ECO:0000313" key="3">
    <source>
        <dbReference type="RefSeq" id="XP_019097390.1"/>
    </source>
</evidence>
<evidence type="ECO:0000259" key="1">
    <source>
        <dbReference type="Pfam" id="PF02721"/>
    </source>
</evidence>
<sequence length="269" mass="31021">MSHRSFFEDITLDSSRKTKWTIFVKILSIWKGKENSVEMILADEKGSRIDASIPPIKYKEKFKRWLKEGEWYLLNFFKVDVIPKSNPYSVHPFHLIFIPKTTMDPVGPKSTSQFFDFTSATQIANATEADKKRVVDACGVLMDVTPIAKIHYMDKDSGCESEANMVIFKLKDASGRIMKCVAIGKTCDDFVKNWSRRVSDINYVNGSILCVLRFWRYATFQAQNCLMSDSGSSRCFFDKEFAEIDRKNYSGLEDSEEDEVFMEVVEQNF</sequence>
<accession>A0ABM1REF2</accession>
<feature type="domain" description="Replication protein A 70 kDa DNA-binding subunit B/D first OB fold" evidence="1">
    <location>
        <begin position="14"/>
        <end position="104"/>
    </location>
</feature>
<dbReference type="InterPro" id="IPR012340">
    <property type="entry name" value="NA-bd_OB-fold"/>
</dbReference>
<dbReference type="RefSeq" id="XP_019097390.1">
    <property type="nucleotide sequence ID" value="XM_019241845.1"/>
</dbReference>
<dbReference type="Gene3D" id="2.40.50.140">
    <property type="entry name" value="Nucleic acid-binding proteins"/>
    <property type="match status" value="2"/>
</dbReference>
<protein>
    <submittedName>
        <fullName evidence="3">Uncharacterized protein LOC109131169</fullName>
    </submittedName>
</protein>
<organism evidence="2 3">
    <name type="scientific">Camelina sativa</name>
    <name type="common">False flax</name>
    <name type="synonym">Myagrum sativum</name>
    <dbReference type="NCBI Taxonomy" id="90675"/>
    <lineage>
        <taxon>Eukaryota</taxon>
        <taxon>Viridiplantae</taxon>
        <taxon>Streptophyta</taxon>
        <taxon>Embryophyta</taxon>
        <taxon>Tracheophyta</taxon>
        <taxon>Spermatophyta</taxon>
        <taxon>Magnoliopsida</taxon>
        <taxon>eudicotyledons</taxon>
        <taxon>Gunneridae</taxon>
        <taxon>Pentapetalae</taxon>
        <taxon>rosids</taxon>
        <taxon>malvids</taxon>
        <taxon>Brassicales</taxon>
        <taxon>Brassicaceae</taxon>
        <taxon>Camelineae</taxon>
        <taxon>Camelina</taxon>
    </lineage>
</organism>